<geneLocation type="mitochondrion" evidence="1"/>
<organism evidence="1">
    <name type="scientific">Picea glauca</name>
    <name type="common">White spruce</name>
    <name type="synonym">Pinus glauca</name>
    <dbReference type="NCBI Taxonomy" id="3330"/>
    <lineage>
        <taxon>Eukaryota</taxon>
        <taxon>Viridiplantae</taxon>
        <taxon>Streptophyta</taxon>
        <taxon>Embryophyta</taxon>
        <taxon>Tracheophyta</taxon>
        <taxon>Spermatophyta</taxon>
        <taxon>Pinopsida</taxon>
        <taxon>Pinidae</taxon>
        <taxon>Conifers I</taxon>
        <taxon>Pinales</taxon>
        <taxon>Pinaceae</taxon>
        <taxon>Picea</taxon>
    </lineage>
</organism>
<sequence>MVCHISLGELGVSWPVSQNMNYHASSLSRYSNHDLHFPFTVIRRSHSVLTVFLSISMTFQLEISTLSKCSLFSMPQSQ</sequence>
<accession>A0A101LWH4</accession>
<reference evidence="1" key="1">
    <citation type="journal article" date="2015" name="Genome Biol. Evol.">
        <title>Organellar Genomes of White Spruce (Picea glauca): Assembly and Annotation.</title>
        <authorList>
            <person name="Jackman S.D."/>
            <person name="Warren R.L."/>
            <person name="Gibb E.A."/>
            <person name="Vandervalk B.P."/>
            <person name="Mohamadi H."/>
            <person name="Chu J."/>
            <person name="Raymond A."/>
            <person name="Pleasance S."/>
            <person name="Coope R."/>
            <person name="Wildung M.R."/>
            <person name="Ritland C.E."/>
            <person name="Bousquet J."/>
            <person name="Jones S.J."/>
            <person name="Bohlmann J."/>
            <person name="Birol I."/>
        </authorList>
    </citation>
    <scope>NUCLEOTIDE SEQUENCE [LARGE SCALE GENOMIC DNA]</scope>
    <source>
        <tissue evidence="1">Flushing bud</tissue>
    </source>
</reference>
<proteinExistence type="predicted"/>
<protein>
    <submittedName>
        <fullName evidence="1">Uncharacterized protein</fullName>
    </submittedName>
</protein>
<dbReference type="EMBL" id="LKAM01000010">
    <property type="protein sequence ID" value="KUM46647.1"/>
    <property type="molecule type" value="Genomic_DNA"/>
</dbReference>
<keyword evidence="1" id="KW-0496">Mitochondrion</keyword>
<gene>
    <name evidence="1" type="ORF">ABT39_MTgene1327</name>
</gene>
<dbReference type="AlphaFoldDB" id="A0A101LWH4"/>
<comment type="caution">
    <text evidence="1">The sequence shown here is derived from an EMBL/GenBank/DDBJ whole genome shotgun (WGS) entry which is preliminary data.</text>
</comment>
<evidence type="ECO:0000313" key="1">
    <source>
        <dbReference type="EMBL" id="KUM46647.1"/>
    </source>
</evidence>
<name>A0A101LWH4_PICGL</name>